<accession>A0A5M9Q701</accession>
<name>A0A5M9Q701_LACLH</name>
<proteinExistence type="predicted"/>
<evidence type="ECO:0000256" key="1">
    <source>
        <dbReference type="SAM" id="Phobius"/>
    </source>
</evidence>
<dbReference type="AlphaFoldDB" id="A0A5M9Q701"/>
<keyword evidence="1" id="KW-0472">Membrane</keyword>
<dbReference type="Proteomes" id="UP000325203">
    <property type="component" value="Unassembled WGS sequence"/>
</dbReference>
<sequence>MFGMWLMELLANDTSAASKKEKRPLSDVNPKSLAFGVHIKTAENKKMSIIIFLSGFTLIIIGLAIITFRLKNLVIKK</sequence>
<reference evidence="2 3" key="1">
    <citation type="submission" date="2019-09" db="EMBL/GenBank/DDBJ databases">
        <title>Draft genome sequence of various Type strains from the CCUG.</title>
        <authorList>
            <person name="Pineiro-Iglesias B."/>
            <person name="Tunovic T."/>
            <person name="Unosson C."/>
            <person name="Inganas E."/>
            <person name="Ohlen M."/>
            <person name="Cardew S."/>
            <person name="Jensie-Markopoulos S."/>
            <person name="Salva-Serra F."/>
            <person name="Jaen-Luchoro D."/>
            <person name="Karlsson R."/>
            <person name="Svensson-Stadler L."/>
            <person name="Chun J."/>
            <person name="Moore E."/>
        </authorList>
    </citation>
    <scope>NUCLEOTIDE SEQUENCE [LARGE SCALE GENOMIC DNA]</scope>
    <source>
        <strain evidence="2 3">CCUG 32210T</strain>
    </source>
</reference>
<feature type="transmembrane region" description="Helical" evidence="1">
    <location>
        <begin position="49"/>
        <end position="68"/>
    </location>
</feature>
<dbReference type="EMBL" id="VXKC01000006">
    <property type="protein sequence ID" value="KAA8704016.1"/>
    <property type="molecule type" value="Genomic_DNA"/>
</dbReference>
<protein>
    <submittedName>
        <fullName evidence="2">Uncharacterized protein</fullName>
    </submittedName>
</protein>
<evidence type="ECO:0000313" key="2">
    <source>
        <dbReference type="EMBL" id="KAA8704016.1"/>
    </source>
</evidence>
<comment type="caution">
    <text evidence="2">The sequence shown here is derived from an EMBL/GenBank/DDBJ whole genome shotgun (WGS) entry which is preliminary data.</text>
</comment>
<keyword evidence="1" id="KW-0812">Transmembrane</keyword>
<gene>
    <name evidence="2" type="ORF">F4V48_03690</name>
</gene>
<keyword evidence="1" id="KW-1133">Transmembrane helix</keyword>
<organism evidence="2 3">
    <name type="scientific">Lactococcus lactis subsp. hordniae</name>
    <dbReference type="NCBI Taxonomy" id="203404"/>
    <lineage>
        <taxon>Bacteria</taxon>
        <taxon>Bacillati</taxon>
        <taxon>Bacillota</taxon>
        <taxon>Bacilli</taxon>
        <taxon>Lactobacillales</taxon>
        <taxon>Streptococcaceae</taxon>
        <taxon>Lactococcus</taxon>
    </lineage>
</organism>
<evidence type="ECO:0000313" key="3">
    <source>
        <dbReference type="Proteomes" id="UP000325203"/>
    </source>
</evidence>